<name>A0A7S8F2A8_9SPHN</name>
<dbReference type="KEGG" id="qso:IRL76_07980"/>
<sequence length="135" mass="15407">MDRFFTSFASRTAVATGQPSAFVIAVTVIAAWVLSGPYFGWSDTWQLVVNTGTTIATFLMVFLIQNSQNRDAAAIQAKLDELIRSVHDARNEFVGIEHLTDREIEEIRTELEREVATQLPGRRRHETIKRMLQRR</sequence>
<dbReference type="EMBL" id="CP064654">
    <property type="protein sequence ID" value="QPC97842.1"/>
    <property type="molecule type" value="Genomic_DNA"/>
</dbReference>
<keyword evidence="3" id="KW-1185">Reference proteome</keyword>
<dbReference type="GO" id="GO:0055085">
    <property type="term" value="P:transmembrane transport"/>
    <property type="evidence" value="ECO:0007669"/>
    <property type="project" value="InterPro"/>
</dbReference>
<keyword evidence="1" id="KW-1133">Transmembrane helix</keyword>
<dbReference type="AlphaFoldDB" id="A0A7S8F2A8"/>
<organism evidence="2 3">
    <name type="scientific">Qipengyuania soli</name>
    <dbReference type="NCBI Taxonomy" id="2782568"/>
    <lineage>
        <taxon>Bacteria</taxon>
        <taxon>Pseudomonadati</taxon>
        <taxon>Pseudomonadota</taxon>
        <taxon>Alphaproteobacteria</taxon>
        <taxon>Sphingomonadales</taxon>
        <taxon>Erythrobacteraceae</taxon>
        <taxon>Qipengyuania</taxon>
    </lineage>
</organism>
<evidence type="ECO:0000313" key="3">
    <source>
        <dbReference type="Proteomes" id="UP000594459"/>
    </source>
</evidence>
<keyword evidence="1" id="KW-0472">Membrane</keyword>
<dbReference type="Pfam" id="PF04120">
    <property type="entry name" value="Iron_permease"/>
    <property type="match status" value="1"/>
</dbReference>
<reference evidence="2 3" key="1">
    <citation type="submission" date="2020-11" db="EMBL/GenBank/DDBJ databases">
        <title>The genome sequence of Erythrobacter sp. 6D36.</title>
        <authorList>
            <person name="Liu Y."/>
        </authorList>
    </citation>
    <scope>NUCLEOTIDE SEQUENCE [LARGE SCALE GENOMIC DNA]</scope>
    <source>
        <strain evidence="2 3">6D36</strain>
    </source>
</reference>
<dbReference type="RefSeq" id="WP_200980852.1">
    <property type="nucleotide sequence ID" value="NZ_CP064654.1"/>
</dbReference>
<dbReference type="InterPro" id="IPR007251">
    <property type="entry name" value="Iron_permease_Fet4"/>
</dbReference>
<accession>A0A7S8F2A8</accession>
<feature type="transmembrane region" description="Helical" evidence="1">
    <location>
        <begin position="45"/>
        <end position="64"/>
    </location>
</feature>
<gene>
    <name evidence="2" type="ORF">IRL76_07980</name>
</gene>
<protein>
    <submittedName>
        <fullName evidence="2">Low affinity iron permease family protein</fullName>
    </submittedName>
</protein>
<feature type="transmembrane region" description="Helical" evidence="1">
    <location>
        <begin position="21"/>
        <end position="39"/>
    </location>
</feature>
<evidence type="ECO:0000313" key="2">
    <source>
        <dbReference type="EMBL" id="QPC97842.1"/>
    </source>
</evidence>
<dbReference type="Proteomes" id="UP000594459">
    <property type="component" value="Chromosome"/>
</dbReference>
<proteinExistence type="predicted"/>
<keyword evidence="1" id="KW-0812">Transmembrane</keyword>
<evidence type="ECO:0000256" key="1">
    <source>
        <dbReference type="SAM" id="Phobius"/>
    </source>
</evidence>